<feature type="region of interest" description="Disordered" evidence="1">
    <location>
        <begin position="1"/>
        <end position="24"/>
    </location>
</feature>
<evidence type="ECO:0000313" key="6">
    <source>
        <dbReference type="EMBL" id="CAB4191282.1"/>
    </source>
</evidence>
<dbReference type="EMBL" id="LR798369">
    <property type="protein sequence ID" value="CAB5227062.1"/>
    <property type="molecule type" value="Genomic_DNA"/>
</dbReference>
<evidence type="ECO:0000256" key="1">
    <source>
        <dbReference type="SAM" id="MobiDB-lite"/>
    </source>
</evidence>
<evidence type="ECO:0000313" key="2">
    <source>
        <dbReference type="EMBL" id="CAB4145595.1"/>
    </source>
</evidence>
<dbReference type="EMBL" id="LR797376">
    <property type="protein sequence ID" value="CAB4211669.1"/>
    <property type="molecule type" value="Genomic_DNA"/>
</dbReference>
<name>A0A6J5QLB1_9CAUD</name>
<evidence type="ECO:0000313" key="4">
    <source>
        <dbReference type="EMBL" id="CAB4175796.1"/>
    </source>
</evidence>
<dbReference type="EMBL" id="LR797018">
    <property type="protein sequence ID" value="CAB4181685.1"/>
    <property type="molecule type" value="Genomic_DNA"/>
</dbReference>
<evidence type="ECO:0000313" key="9">
    <source>
        <dbReference type="EMBL" id="CAB5227062.1"/>
    </source>
</evidence>
<protein>
    <submittedName>
        <fullName evidence="5">Uncharacterized protein</fullName>
    </submittedName>
</protein>
<evidence type="ECO:0000313" key="5">
    <source>
        <dbReference type="EMBL" id="CAB4181685.1"/>
    </source>
</evidence>
<sequence>MTGFSLTGSGTITNNPGGSSGQIQFNNSGSFGGLTVGGDGTLNSGTGALEITKLNGKTVTLAGAFTTSGAYGLTFTLGGSTTLTLPTSGTVATLGGTETLTAKTLTAPKLTSYVISALPTPAASMMAYITDGDTALAWGNTAVNSGGGATKYLVWYNGTNWTIVGK</sequence>
<dbReference type="EMBL" id="LR796926">
    <property type="protein sequence ID" value="CAB4175796.1"/>
    <property type="molecule type" value="Genomic_DNA"/>
</dbReference>
<proteinExistence type="predicted"/>
<organism evidence="5">
    <name type="scientific">uncultured Caudovirales phage</name>
    <dbReference type="NCBI Taxonomy" id="2100421"/>
    <lineage>
        <taxon>Viruses</taxon>
        <taxon>Duplodnaviria</taxon>
        <taxon>Heunggongvirae</taxon>
        <taxon>Uroviricota</taxon>
        <taxon>Caudoviricetes</taxon>
        <taxon>Peduoviridae</taxon>
        <taxon>Maltschvirus</taxon>
        <taxon>Maltschvirus maltsch</taxon>
    </lineage>
</organism>
<dbReference type="EMBL" id="LR797514">
    <property type="protein sequence ID" value="CAB4222419.1"/>
    <property type="molecule type" value="Genomic_DNA"/>
</dbReference>
<dbReference type="EMBL" id="LR796460">
    <property type="protein sequence ID" value="CAB4145595.1"/>
    <property type="molecule type" value="Genomic_DNA"/>
</dbReference>
<gene>
    <name evidence="5" type="ORF">UFOVP1072_55</name>
    <name evidence="6" type="ORF">UFOVP1211_17</name>
    <name evidence="7" type="ORF">UFOVP1420_6</name>
    <name evidence="9" type="ORF">UFOVP1518_5</name>
    <name evidence="8" type="ORF">UFOVP1657_67</name>
    <name evidence="2" type="ORF">UFOVP475_18</name>
    <name evidence="3" type="ORF">UFOVP897_48</name>
    <name evidence="4" type="ORF">UFOVP984_18</name>
</gene>
<dbReference type="EMBL" id="LR796847">
    <property type="protein sequence ID" value="CAB4169540.1"/>
    <property type="molecule type" value="Genomic_DNA"/>
</dbReference>
<dbReference type="EMBL" id="LR797171">
    <property type="protein sequence ID" value="CAB4191282.1"/>
    <property type="molecule type" value="Genomic_DNA"/>
</dbReference>
<evidence type="ECO:0000313" key="7">
    <source>
        <dbReference type="EMBL" id="CAB4211669.1"/>
    </source>
</evidence>
<accession>A0A6J5QLB1</accession>
<reference evidence="5" key="1">
    <citation type="submission" date="2020-05" db="EMBL/GenBank/DDBJ databases">
        <authorList>
            <person name="Chiriac C."/>
            <person name="Salcher M."/>
            <person name="Ghai R."/>
            <person name="Kavagutti S V."/>
        </authorList>
    </citation>
    <scope>NUCLEOTIDE SEQUENCE</scope>
</reference>
<evidence type="ECO:0000313" key="3">
    <source>
        <dbReference type="EMBL" id="CAB4169540.1"/>
    </source>
</evidence>
<evidence type="ECO:0000313" key="8">
    <source>
        <dbReference type="EMBL" id="CAB4222419.1"/>
    </source>
</evidence>